<evidence type="ECO:0000313" key="8">
    <source>
        <dbReference type="EMBL" id="KAK7315353.1"/>
    </source>
</evidence>
<evidence type="ECO:0000256" key="4">
    <source>
        <dbReference type="ARBA" id="ARBA00022692"/>
    </source>
</evidence>
<dbReference type="InterPro" id="IPR000537">
    <property type="entry name" value="UbiA_prenyltransferase"/>
</dbReference>
<evidence type="ECO:0000256" key="1">
    <source>
        <dbReference type="ARBA" id="ARBA00004508"/>
    </source>
</evidence>
<keyword evidence="5 7" id="KW-1133">Transmembrane helix</keyword>
<sequence length="329" mass="36615">MVQKKNPKLFEVFSIKFEPSLRKHRGKGLSAISSSVLAVDKLSDISPLFFTSLLQVVIACFLFHVYSVGVNQLFDVEIDKINKPYLPLASGEYSFGTGVIITISFLILSLGFSWAVGSWPLFWTLFSLVVLTSGYSVNVPLLGWKRHGITATICIALQATLSQIGYFLHMQNHVFKRPTVFPRSQLFAIPFFGLLGIIISQLKDLPDIEGDRKDGVKNLAMLIGLKPVFWTCISLLEIAYGVSIMVGLSSPYLWSKIITMWPQGRSDAGFTFSVPVPDTRHAGGHAIMAAILWYRAKSVDLENSASTYSFYVLIWKLGSAEHLLVPFVR</sequence>
<comment type="caution">
    <text evidence="8">The sequence shown here is derived from an EMBL/GenBank/DDBJ whole genome shotgun (WGS) entry which is preliminary data.</text>
</comment>
<evidence type="ECO:0000313" key="9">
    <source>
        <dbReference type="Proteomes" id="UP001367508"/>
    </source>
</evidence>
<evidence type="ECO:0000256" key="3">
    <source>
        <dbReference type="ARBA" id="ARBA00022679"/>
    </source>
</evidence>
<accession>A0AAN9KF61</accession>
<organism evidence="8 9">
    <name type="scientific">Canavalia gladiata</name>
    <name type="common">Sword bean</name>
    <name type="synonym">Dolichos gladiatus</name>
    <dbReference type="NCBI Taxonomy" id="3824"/>
    <lineage>
        <taxon>Eukaryota</taxon>
        <taxon>Viridiplantae</taxon>
        <taxon>Streptophyta</taxon>
        <taxon>Embryophyta</taxon>
        <taxon>Tracheophyta</taxon>
        <taxon>Spermatophyta</taxon>
        <taxon>Magnoliopsida</taxon>
        <taxon>eudicotyledons</taxon>
        <taxon>Gunneridae</taxon>
        <taxon>Pentapetalae</taxon>
        <taxon>rosids</taxon>
        <taxon>fabids</taxon>
        <taxon>Fabales</taxon>
        <taxon>Fabaceae</taxon>
        <taxon>Papilionoideae</taxon>
        <taxon>50 kb inversion clade</taxon>
        <taxon>NPAAA clade</taxon>
        <taxon>indigoferoid/millettioid clade</taxon>
        <taxon>Phaseoleae</taxon>
        <taxon>Canavalia</taxon>
    </lineage>
</organism>
<dbReference type="InterPro" id="IPR044878">
    <property type="entry name" value="UbiA_sf"/>
</dbReference>
<feature type="transmembrane region" description="Helical" evidence="7">
    <location>
        <begin position="119"/>
        <end position="137"/>
    </location>
</feature>
<keyword evidence="6 7" id="KW-0472">Membrane</keyword>
<evidence type="ECO:0000256" key="6">
    <source>
        <dbReference type="ARBA" id="ARBA00023136"/>
    </source>
</evidence>
<evidence type="ECO:0000256" key="7">
    <source>
        <dbReference type="SAM" id="Phobius"/>
    </source>
</evidence>
<evidence type="ECO:0000256" key="2">
    <source>
        <dbReference type="ARBA" id="ARBA00005985"/>
    </source>
</evidence>
<dbReference type="EMBL" id="JAYMYQ010000008">
    <property type="protein sequence ID" value="KAK7315353.1"/>
    <property type="molecule type" value="Genomic_DNA"/>
</dbReference>
<gene>
    <name evidence="8" type="ORF">VNO77_33896</name>
</gene>
<comment type="similarity">
    <text evidence="2">Belongs to the UbiA prenyltransferase family.</text>
</comment>
<protein>
    <submittedName>
        <fullName evidence="8">Uncharacterized protein</fullName>
    </submittedName>
</protein>
<dbReference type="Pfam" id="PF01040">
    <property type="entry name" value="UbiA"/>
    <property type="match status" value="1"/>
</dbReference>
<keyword evidence="9" id="KW-1185">Reference proteome</keyword>
<feature type="transmembrane region" description="Helical" evidence="7">
    <location>
        <begin position="228"/>
        <end position="254"/>
    </location>
</feature>
<dbReference type="AlphaFoldDB" id="A0AAN9KF61"/>
<dbReference type="GO" id="GO:0031969">
    <property type="term" value="C:chloroplast membrane"/>
    <property type="evidence" value="ECO:0007669"/>
    <property type="project" value="UniProtKB-SubCell"/>
</dbReference>
<dbReference type="PANTHER" id="PTHR43009">
    <property type="entry name" value="HOMOGENTISATE SOLANESYLTRANSFERASE, CHLOROPLASTIC"/>
    <property type="match status" value="1"/>
</dbReference>
<dbReference type="Proteomes" id="UP001367508">
    <property type="component" value="Unassembled WGS sequence"/>
</dbReference>
<feature type="transmembrane region" description="Helical" evidence="7">
    <location>
        <begin position="48"/>
        <end position="66"/>
    </location>
</feature>
<feature type="transmembrane region" description="Helical" evidence="7">
    <location>
        <begin position="93"/>
        <end position="112"/>
    </location>
</feature>
<keyword evidence="4 7" id="KW-0812">Transmembrane</keyword>
<evidence type="ECO:0000256" key="5">
    <source>
        <dbReference type="ARBA" id="ARBA00022989"/>
    </source>
</evidence>
<keyword evidence="3" id="KW-0808">Transferase</keyword>
<dbReference type="Gene3D" id="1.10.357.140">
    <property type="entry name" value="UbiA prenyltransferase"/>
    <property type="match status" value="1"/>
</dbReference>
<proteinExistence type="inferred from homology"/>
<comment type="subcellular location">
    <subcellularLocation>
        <location evidence="1">Plastid</location>
        <location evidence="1">Chloroplast membrane</location>
        <topology evidence="1">Multi-pass membrane protein</topology>
    </subcellularLocation>
</comment>
<feature type="transmembrane region" description="Helical" evidence="7">
    <location>
        <begin position="149"/>
        <end position="168"/>
    </location>
</feature>
<dbReference type="PANTHER" id="PTHR43009:SF6">
    <property type="entry name" value="HOMOGENTISATE PHYTYLTRANSFERASE 1, CHLOROPLASTIC"/>
    <property type="match status" value="1"/>
</dbReference>
<name>A0AAN9KF61_CANGL</name>
<feature type="transmembrane region" description="Helical" evidence="7">
    <location>
        <begin position="180"/>
        <end position="199"/>
    </location>
</feature>
<reference evidence="8 9" key="1">
    <citation type="submission" date="2024-01" db="EMBL/GenBank/DDBJ databases">
        <title>The genomes of 5 underutilized Papilionoideae crops provide insights into root nodulation and disease resistanc.</title>
        <authorList>
            <person name="Jiang F."/>
        </authorList>
    </citation>
    <scope>NUCLEOTIDE SEQUENCE [LARGE SCALE GENOMIC DNA]</scope>
    <source>
        <strain evidence="8">LVBAO_FW01</strain>
        <tissue evidence="8">Leaves</tissue>
    </source>
</reference>
<dbReference type="GO" id="GO:0016765">
    <property type="term" value="F:transferase activity, transferring alkyl or aryl (other than methyl) groups"/>
    <property type="evidence" value="ECO:0007669"/>
    <property type="project" value="InterPro"/>
</dbReference>